<reference evidence="2 3" key="1">
    <citation type="submission" date="2024-09" db="EMBL/GenBank/DDBJ databases">
        <authorList>
            <person name="Sun Q."/>
            <person name="Mori K."/>
        </authorList>
    </citation>
    <scope>NUCLEOTIDE SEQUENCE [LARGE SCALE GENOMIC DNA]</scope>
    <source>
        <strain evidence="2 3">CCM 4839</strain>
    </source>
</reference>
<dbReference type="InterPro" id="IPR031329">
    <property type="entry name" value="NEUT/ALK_ceramidase_N"/>
</dbReference>
<sequence>MTRMIQCGVSELNITPPLGSSIPGYFEDRTSTGIKDELFAKSLIIESAGKTLAILAIDCIDLDSDIVKRIRDRVYAYTGIPPSCVMVSATHTHTGPPVQAGFVDSYDASYISFMVQKAADAAILAFNSRREARIGFGSGQEGSIAFNRRYFMKDGRFATNPGVLNPLIDRAAGPIDPEVAVIRIDDMAGNPIGIVTNYACHTDAVGGTEYSADYPGKLAAVLKQLLGINTASLFLMGASGNINHIDVSGQFPIVPNHYLTMGTILAGEVMKVREAVIPSGQAITLAAKQVFFSVAHRKPSQPDIQAAQELLKAGTETRIEQIFAQLALEVDASEETCSEVELQLLRIGELAVVGLPGELFVEFGLEIKRKSPFKYTIVNELCNGSATGYVSTREAYEQGGYEPRITKRSKLAVEAGEQFVQQAMKALHELRGIRHST</sequence>
<dbReference type="EMBL" id="JBHLVF010000006">
    <property type="protein sequence ID" value="MFC0390263.1"/>
    <property type="molecule type" value="Genomic_DNA"/>
</dbReference>
<keyword evidence="3" id="KW-1185">Reference proteome</keyword>
<dbReference type="Pfam" id="PF04734">
    <property type="entry name" value="Ceramidase_alk"/>
    <property type="match status" value="1"/>
</dbReference>
<evidence type="ECO:0000313" key="3">
    <source>
        <dbReference type="Proteomes" id="UP001589818"/>
    </source>
</evidence>
<accession>A0ABV6J309</accession>
<proteinExistence type="predicted"/>
<dbReference type="RefSeq" id="WP_204819158.1">
    <property type="nucleotide sequence ID" value="NZ_JANHOF010000003.1"/>
</dbReference>
<feature type="domain" description="Neutral/alkaline non-lysosomal ceramidase N-terminal" evidence="1">
    <location>
        <begin position="7"/>
        <end position="205"/>
    </location>
</feature>
<evidence type="ECO:0000259" key="1">
    <source>
        <dbReference type="Pfam" id="PF04734"/>
    </source>
</evidence>
<organism evidence="2 3">
    <name type="scientific">Paenibacillus mendelii</name>
    <dbReference type="NCBI Taxonomy" id="206163"/>
    <lineage>
        <taxon>Bacteria</taxon>
        <taxon>Bacillati</taxon>
        <taxon>Bacillota</taxon>
        <taxon>Bacilli</taxon>
        <taxon>Bacillales</taxon>
        <taxon>Paenibacillaceae</taxon>
        <taxon>Paenibacillus</taxon>
    </lineage>
</organism>
<evidence type="ECO:0000313" key="2">
    <source>
        <dbReference type="EMBL" id="MFC0390263.1"/>
    </source>
</evidence>
<dbReference type="Proteomes" id="UP001589818">
    <property type="component" value="Unassembled WGS sequence"/>
</dbReference>
<gene>
    <name evidence="2" type="ORF">ACFFJ8_02620</name>
</gene>
<protein>
    <submittedName>
        <fullName evidence="2">Neutral/alkaline non-lysosomal ceramidase N-terminal domain-containing protein</fullName>
    </submittedName>
</protein>
<comment type="caution">
    <text evidence="2">The sequence shown here is derived from an EMBL/GenBank/DDBJ whole genome shotgun (WGS) entry which is preliminary data.</text>
</comment>
<name>A0ABV6J309_9BACL</name>